<dbReference type="InterPro" id="IPR018653">
    <property type="entry name" value="ScfR_C"/>
</dbReference>
<evidence type="ECO:0000313" key="5">
    <source>
        <dbReference type="EMBL" id="MBI6628640.1"/>
    </source>
</evidence>
<accession>A0A934HQA3</accession>
<dbReference type="PANTHER" id="PTHR46797:SF23">
    <property type="entry name" value="HTH-TYPE TRANSCRIPTIONAL REGULATOR SUTR"/>
    <property type="match status" value="1"/>
</dbReference>
<dbReference type="Pfam" id="PF09856">
    <property type="entry name" value="ScfRs"/>
    <property type="match status" value="1"/>
</dbReference>
<evidence type="ECO:0000256" key="1">
    <source>
        <dbReference type="ARBA" id="ARBA00023015"/>
    </source>
</evidence>
<dbReference type="CDD" id="cd00093">
    <property type="entry name" value="HTH_XRE"/>
    <property type="match status" value="1"/>
</dbReference>
<dbReference type="InterPro" id="IPR001387">
    <property type="entry name" value="Cro/C1-type_HTH"/>
</dbReference>
<organism evidence="5 6">
    <name type="scientific">Pontibaca salina</name>
    <dbReference type="NCBI Taxonomy" id="2795731"/>
    <lineage>
        <taxon>Bacteria</taxon>
        <taxon>Pseudomonadati</taxon>
        <taxon>Pseudomonadota</taxon>
        <taxon>Alphaproteobacteria</taxon>
        <taxon>Rhodobacterales</taxon>
        <taxon>Roseobacteraceae</taxon>
        <taxon>Pontibaca</taxon>
    </lineage>
</organism>
<evidence type="ECO:0000259" key="4">
    <source>
        <dbReference type="PROSITE" id="PS50943"/>
    </source>
</evidence>
<dbReference type="InterPro" id="IPR050807">
    <property type="entry name" value="TransReg_Diox_bact_type"/>
</dbReference>
<name>A0A934HQA3_9RHOB</name>
<reference evidence="5" key="1">
    <citation type="submission" date="2020-12" db="EMBL/GenBank/DDBJ databases">
        <title>Pontibaca salina gen. nov., sp. nov., isolated from marine sediment.</title>
        <authorList>
            <person name="Bo J."/>
            <person name="Wang S."/>
            <person name="Song X."/>
            <person name="Du Z."/>
        </authorList>
    </citation>
    <scope>NUCLEOTIDE SEQUENCE</scope>
    <source>
        <strain evidence="5">S1109L</strain>
    </source>
</reference>
<comment type="caution">
    <text evidence="5">The sequence shown here is derived from an EMBL/GenBank/DDBJ whole genome shotgun (WGS) entry which is preliminary data.</text>
</comment>
<evidence type="ECO:0000256" key="3">
    <source>
        <dbReference type="ARBA" id="ARBA00023163"/>
    </source>
</evidence>
<feature type="domain" description="HTH cro/C1-type" evidence="4">
    <location>
        <begin position="11"/>
        <end position="65"/>
    </location>
</feature>
<keyword evidence="3" id="KW-0804">Transcription</keyword>
<dbReference type="SUPFAM" id="SSF47413">
    <property type="entry name" value="lambda repressor-like DNA-binding domains"/>
    <property type="match status" value="1"/>
</dbReference>
<dbReference type="Pfam" id="PF01381">
    <property type="entry name" value="HTH_3"/>
    <property type="match status" value="1"/>
</dbReference>
<dbReference type="PANTHER" id="PTHR46797">
    <property type="entry name" value="HTH-TYPE TRANSCRIPTIONAL REGULATOR"/>
    <property type="match status" value="1"/>
</dbReference>
<dbReference type="SMART" id="SM00530">
    <property type="entry name" value="HTH_XRE"/>
    <property type="match status" value="1"/>
</dbReference>
<evidence type="ECO:0000256" key="2">
    <source>
        <dbReference type="ARBA" id="ARBA00023125"/>
    </source>
</evidence>
<dbReference type="Proteomes" id="UP000613255">
    <property type="component" value="Unassembled WGS sequence"/>
</dbReference>
<dbReference type="AlphaFoldDB" id="A0A934HQA3"/>
<keyword evidence="1" id="KW-0805">Transcription regulation</keyword>
<dbReference type="PROSITE" id="PS50943">
    <property type="entry name" value="HTH_CROC1"/>
    <property type="match status" value="1"/>
</dbReference>
<dbReference type="InterPro" id="IPR010982">
    <property type="entry name" value="Lambda_DNA-bd_dom_sf"/>
</dbReference>
<protein>
    <submittedName>
        <fullName evidence="5">DUF2083 domain-containing protein</fullName>
    </submittedName>
</protein>
<proteinExistence type="predicted"/>
<keyword evidence="6" id="KW-1185">Reference proteome</keyword>
<dbReference type="EMBL" id="JAEIJD010000001">
    <property type="protein sequence ID" value="MBI6628640.1"/>
    <property type="molecule type" value="Genomic_DNA"/>
</dbReference>
<sequence>MTRDSITGSRIRERRLMVGLRQTELARQAEISASYLNLIEHNRRPIGGKLLVTIARILAVEPSVLTEGAQAALISGLREAAIDAGIDTAELDRAEEFAGRFSGWAEALVAGHRRVASLERIVETLSDRLTHDPQLAASLHEVLSTAAAIRSTASILVEIDEVDADWRDRFHRNLNQDSRRLAESSKALLAYLDESPDAGKARGTPQEEVDAFLTAHAYHFPELEQADADPKLLAQHAPELTTDAARQIAAVILTQIAEDARTLPIAPFRAALGRVGLQPAALGREFACDLPTVFRRLAAMPPEALPGELGLVVCDASGSILFRRAMAGFVVPRFAASCPLWPLFTALARPMMPIRRRVEQAGSSPTRFDCWAIAWPQQVTDFNADPLLRSYMLILPVADQGGAAQSAHKVGSSCRVCPREACSARREPSVMAKGFDTESDAGLS</sequence>
<gene>
    <name evidence="5" type="ORF">JAO82_01985</name>
</gene>
<dbReference type="Gene3D" id="1.10.260.40">
    <property type="entry name" value="lambda repressor-like DNA-binding domains"/>
    <property type="match status" value="1"/>
</dbReference>
<dbReference type="GO" id="GO:0003677">
    <property type="term" value="F:DNA binding"/>
    <property type="evidence" value="ECO:0007669"/>
    <property type="project" value="UniProtKB-KW"/>
</dbReference>
<dbReference type="GO" id="GO:0003700">
    <property type="term" value="F:DNA-binding transcription factor activity"/>
    <property type="evidence" value="ECO:0007669"/>
    <property type="project" value="TreeGrafter"/>
</dbReference>
<dbReference type="RefSeq" id="WP_198684647.1">
    <property type="nucleotide sequence ID" value="NZ_JAEIJD010000001.1"/>
</dbReference>
<keyword evidence="2" id="KW-0238">DNA-binding</keyword>
<dbReference type="GO" id="GO:0005829">
    <property type="term" value="C:cytosol"/>
    <property type="evidence" value="ECO:0007669"/>
    <property type="project" value="TreeGrafter"/>
</dbReference>
<evidence type="ECO:0000313" key="6">
    <source>
        <dbReference type="Proteomes" id="UP000613255"/>
    </source>
</evidence>